<organism evidence="1">
    <name type="scientific">marine sediment metagenome</name>
    <dbReference type="NCBI Taxonomy" id="412755"/>
    <lineage>
        <taxon>unclassified sequences</taxon>
        <taxon>metagenomes</taxon>
        <taxon>ecological metagenomes</taxon>
    </lineage>
</organism>
<dbReference type="InterPro" id="IPR016024">
    <property type="entry name" value="ARM-type_fold"/>
</dbReference>
<dbReference type="AlphaFoldDB" id="A0A0F9FYP5"/>
<dbReference type="Pfam" id="PF13646">
    <property type="entry name" value="HEAT_2"/>
    <property type="match status" value="1"/>
</dbReference>
<comment type="caution">
    <text evidence="1">The sequence shown here is derived from an EMBL/GenBank/DDBJ whole genome shotgun (WGS) entry which is preliminary data.</text>
</comment>
<dbReference type="EMBL" id="LAZR01021996">
    <property type="protein sequence ID" value="KKL83371.1"/>
    <property type="molecule type" value="Genomic_DNA"/>
</dbReference>
<feature type="non-terminal residue" evidence="1">
    <location>
        <position position="214"/>
    </location>
</feature>
<protein>
    <recommendedName>
        <fullName evidence="2">HEAT repeat domain-containing protein</fullName>
    </recommendedName>
</protein>
<dbReference type="InterPro" id="IPR011989">
    <property type="entry name" value="ARM-like"/>
</dbReference>
<evidence type="ECO:0008006" key="2">
    <source>
        <dbReference type="Google" id="ProtNLM"/>
    </source>
</evidence>
<evidence type="ECO:0000313" key="1">
    <source>
        <dbReference type="EMBL" id="KKL83371.1"/>
    </source>
</evidence>
<reference evidence="1" key="1">
    <citation type="journal article" date="2015" name="Nature">
        <title>Complex archaea that bridge the gap between prokaryotes and eukaryotes.</title>
        <authorList>
            <person name="Spang A."/>
            <person name="Saw J.H."/>
            <person name="Jorgensen S.L."/>
            <person name="Zaremba-Niedzwiedzka K."/>
            <person name="Martijn J."/>
            <person name="Lind A.E."/>
            <person name="van Eijk R."/>
            <person name="Schleper C."/>
            <person name="Guy L."/>
            <person name="Ettema T.J."/>
        </authorList>
    </citation>
    <scope>NUCLEOTIDE SEQUENCE</scope>
</reference>
<dbReference type="SUPFAM" id="SSF48371">
    <property type="entry name" value="ARM repeat"/>
    <property type="match status" value="1"/>
</dbReference>
<accession>A0A0F9FYP5</accession>
<sequence>MAVLVVCTAWTGAARSAPALTAQQQTELATLKGQLADPDRTAKTKREAALLLLTRPYPQAGELLAAFLANPANRAAQIAITEAVSESGIVKVEFVDPLMAMLTGTEPSLRVPAAKALAAARNFGVLDRFAKLLGDAKTDRAICLAVVGALGRILDKQAVDLLIGLLGNRDEPIRNAACDSLAKLTSIRAFGRDSRQWRKWWRENKDKKQSDWLA</sequence>
<proteinExistence type="predicted"/>
<gene>
    <name evidence="1" type="ORF">LCGC14_1975440</name>
</gene>
<dbReference type="Gene3D" id="1.25.10.10">
    <property type="entry name" value="Leucine-rich Repeat Variant"/>
    <property type="match status" value="1"/>
</dbReference>
<name>A0A0F9FYP5_9ZZZZ</name>